<organism evidence="2 3">
    <name type="scientific">Dyadobacter fermentans (strain ATCC 700827 / DSM 18053 / CIP 107007 / KCTC 52180 / NS114)</name>
    <dbReference type="NCBI Taxonomy" id="471854"/>
    <lineage>
        <taxon>Bacteria</taxon>
        <taxon>Pseudomonadati</taxon>
        <taxon>Bacteroidota</taxon>
        <taxon>Cytophagia</taxon>
        <taxon>Cytophagales</taxon>
        <taxon>Spirosomataceae</taxon>
        <taxon>Dyadobacter</taxon>
    </lineage>
</organism>
<dbReference type="PANTHER" id="PTHR12526">
    <property type="entry name" value="GLYCOSYLTRANSFERASE"/>
    <property type="match status" value="1"/>
</dbReference>
<feature type="domain" description="Glycosyl transferase family 1" evidence="1">
    <location>
        <begin position="129"/>
        <end position="284"/>
    </location>
</feature>
<name>C6VUL7_DYAFD</name>
<accession>C6VUL7</accession>
<sequence>MDLLSQNPRINVLKCHGNLFSRFSQLTNYLKSNRVDCIFSYLTAANAFAALAGKVAGVKSYFPGIRNAYLPPAKAIADRFITNRYATRTVLNCHSGKSYFLTQGFANEKMVVIPNCFENISAYTKKPEDNVTRIITVGRFVAQKDYNTALKVIASLKSNSANIIFTIVGYGELEQEIRAQIKLLNLTEIVEVHINPNNIPELLNRSHIYLSTSLFEGTSNSIMEAMNADLPIVATNVGDNNALIQENLNGFLCDVKDVDAIAGKLQCLITDPDRRAEMGKKSKEHLINEFSMDKFRESYVQLIES</sequence>
<dbReference type="CDD" id="cd03801">
    <property type="entry name" value="GT4_PimA-like"/>
    <property type="match status" value="1"/>
</dbReference>
<proteinExistence type="predicted"/>
<dbReference type="Proteomes" id="UP000002011">
    <property type="component" value="Chromosome"/>
</dbReference>
<dbReference type="AlphaFoldDB" id="C6VUL7"/>
<dbReference type="KEGG" id="dfe:Dfer_0054"/>
<dbReference type="PANTHER" id="PTHR12526:SF630">
    <property type="entry name" value="GLYCOSYLTRANSFERASE"/>
    <property type="match status" value="1"/>
</dbReference>
<dbReference type="HOGENOM" id="CLU_009583_0_3_10"/>
<dbReference type="SMR" id="C6VUL7"/>
<keyword evidence="2" id="KW-0808">Transferase</keyword>
<dbReference type="GO" id="GO:0016757">
    <property type="term" value="F:glycosyltransferase activity"/>
    <property type="evidence" value="ECO:0007669"/>
    <property type="project" value="InterPro"/>
</dbReference>
<evidence type="ECO:0000313" key="3">
    <source>
        <dbReference type="Proteomes" id="UP000002011"/>
    </source>
</evidence>
<dbReference type="STRING" id="471854.Dfer_0054"/>
<dbReference type="eggNOG" id="COG0438">
    <property type="taxonomic scope" value="Bacteria"/>
</dbReference>
<dbReference type="CAZy" id="GT4">
    <property type="family name" value="Glycosyltransferase Family 4"/>
</dbReference>
<gene>
    <name evidence="2" type="ordered locus">Dfer_0054</name>
</gene>
<keyword evidence="3" id="KW-1185">Reference proteome</keyword>
<dbReference type="Pfam" id="PF00534">
    <property type="entry name" value="Glycos_transf_1"/>
    <property type="match status" value="1"/>
</dbReference>
<dbReference type="SUPFAM" id="SSF53756">
    <property type="entry name" value="UDP-Glycosyltransferase/glycogen phosphorylase"/>
    <property type="match status" value="1"/>
</dbReference>
<evidence type="ECO:0000313" key="2">
    <source>
        <dbReference type="EMBL" id="ACT91326.1"/>
    </source>
</evidence>
<dbReference type="InterPro" id="IPR001296">
    <property type="entry name" value="Glyco_trans_1"/>
</dbReference>
<evidence type="ECO:0000259" key="1">
    <source>
        <dbReference type="Pfam" id="PF00534"/>
    </source>
</evidence>
<protein>
    <submittedName>
        <fullName evidence="2">Glycosyl transferase group 1</fullName>
    </submittedName>
</protein>
<dbReference type="OrthoDB" id="596635at2"/>
<dbReference type="Gene3D" id="3.40.50.2000">
    <property type="entry name" value="Glycogen Phosphorylase B"/>
    <property type="match status" value="2"/>
</dbReference>
<dbReference type="EMBL" id="CP001619">
    <property type="protein sequence ID" value="ACT91326.1"/>
    <property type="molecule type" value="Genomic_DNA"/>
</dbReference>
<reference evidence="2 3" key="1">
    <citation type="journal article" date="2009" name="Stand. Genomic Sci.">
        <title>Complete genome sequence of Dyadobacter fermentans type strain (NS114).</title>
        <authorList>
            <person name="Lang E."/>
            <person name="Lapidus A."/>
            <person name="Chertkov O."/>
            <person name="Brettin T."/>
            <person name="Detter J.C."/>
            <person name="Han C."/>
            <person name="Copeland A."/>
            <person name="Glavina Del Rio T."/>
            <person name="Nolan M."/>
            <person name="Chen F."/>
            <person name="Lucas S."/>
            <person name="Tice H."/>
            <person name="Cheng J.F."/>
            <person name="Land M."/>
            <person name="Hauser L."/>
            <person name="Chang Y.J."/>
            <person name="Jeffries C.D."/>
            <person name="Kopitz M."/>
            <person name="Bruce D."/>
            <person name="Goodwin L."/>
            <person name="Pitluck S."/>
            <person name="Ovchinnikova G."/>
            <person name="Pati A."/>
            <person name="Ivanova N."/>
            <person name="Mavrommatis K."/>
            <person name="Chen A."/>
            <person name="Palaniappan K."/>
            <person name="Chain P."/>
            <person name="Bristow J."/>
            <person name="Eisen J.A."/>
            <person name="Markowitz V."/>
            <person name="Hugenholtz P."/>
            <person name="Goker M."/>
            <person name="Rohde M."/>
            <person name="Kyrpides N.C."/>
            <person name="Klenk H.P."/>
        </authorList>
    </citation>
    <scope>NUCLEOTIDE SEQUENCE [LARGE SCALE GENOMIC DNA]</scope>
    <source>
        <strain evidence="3">ATCC 700827 / DSM 18053 / CIP 107007 / KCTC 52180 / NS114</strain>
    </source>
</reference>